<accession>A0A9X4KL15</accession>
<evidence type="ECO:0000313" key="9">
    <source>
        <dbReference type="EMBL" id="MDG0794008.1"/>
    </source>
</evidence>
<keyword evidence="3 7" id="KW-0812">Transmembrane</keyword>
<evidence type="ECO:0000256" key="4">
    <source>
        <dbReference type="ARBA" id="ARBA00022989"/>
    </source>
</evidence>
<name>A0A9X4KL15_9BACL</name>
<dbReference type="Pfam" id="PF02687">
    <property type="entry name" value="FtsX"/>
    <property type="match status" value="1"/>
</dbReference>
<evidence type="ECO:0000256" key="5">
    <source>
        <dbReference type="ARBA" id="ARBA00023136"/>
    </source>
</evidence>
<evidence type="ECO:0000256" key="7">
    <source>
        <dbReference type="SAM" id="Phobius"/>
    </source>
</evidence>
<keyword evidence="10" id="KW-1185">Reference proteome</keyword>
<dbReference type="InterPro" id="IPR003838">
    <property type="entry name" value="ABC3_permease_C"/>
</dbReference>
<feature type="transmembrane region" description="Helical" evidence="7">
    <location>
        <begin position="57"/>
        <end position="78"/>
    </location>
</feature>
<evidence type="ECO:0000259" key="8">
    <source>
        <dbReference type="Pfam" id="PF02687"/>
    </source>
</evidence>
<evidence type="ECO:0000256" key="1">
    <source>
        <dbReference type="ARBA" id="ARBA00004651"/>
    </source>
</evidence>
<comment type="subcellular location">
    <subcellularLocation>
        <location evidence="1">Cell membrane</location>
        <topology evidence="1">Multi-pass membrane protein</topology>
    </subcellularLocation>
</comment>
<comment type="similarity">
    <text evidence="6">Belongs to the ABC-4 integral membrane protein family.</text>
</comment>
<proteinExistence type="inferred from homology"/>
<dbReference type="InterPro" id="IPR050250">
    <property type="entry name" value="Macrolide_Exporter_MacB"/>
</dbReference>
<gene>
    <name evidence="9" type="ORF">OMP38_26680</name>
</gene>
<reference evidence="9 10" key="1">
    <citation type="submission" date="2022-10" db="EMBL/GenBank/DDBJ databases">
        <title>Comparative genomic analysis of Cohnella hashimotonis sp. nov., isolated from the International Space Station.</title>
        <authorList>
            <person name="Simpson A."/>
            <person name="Venkateswaran K."/>
        </authorList>
    </citation>
    <scope>NUCLEOTIDE SEQUENCE [LARGE SCALE GENOMIC DNA]</scope>
    <source>
        <strain evidence="9 10">DSM 18997</strain>
    </source>
</reference>
<feature type="domain" description="ABC3 transporter permease C-terminal" evidence="8">
    <location>
        <begin position="8"/>
        <end position="123"/>
    </location>
</feature>
<dbReference type="AlphaFoldDB" id="A0A9X4KL15"/>
<dbReference type="GO" id="GO:0005886">
    <property type="term" value="C:plasma membrane"/>
    <property type="evidence" value="ECO:0007669"/>
    <property type="project" value="UniProtKB-SubCell"/>
</dbReference>
<comment type="caution">
    <text evidence="9">The sequence shown here is derived from an EMBL/GenBank/DDBJ whole genome shotgun (WGS) entry which is preliminary data.</text>
</comment>
<sequence length="132" mass="14360">MKIFIYGFLGVIALIGSLNIVNTVQTNLMLRRREFGLLQAVGMTMGQLRRMATLEGVWFGVIGAFWGLLLGIGISYLLYDQLNSMEGMAFSFPVTGAIISCVFALGVGLLSVQGPLRKIAKASVVEELREEA</sequence>
<organism evidence="9 10">
    <name type="scientific">Cohnella ginsengisoli</name>
    <dbReference type="NCBI Taxonomy" id="425004"/>
    <lineage>
        <taxon>Bacteria</taxon>
        <taxon>Bacillati</taxon>
        <taxon>Bacillota</taxon>
        <taxon>Bacilli</taxon>
        <taxon>Bacillales</taxon>
        <taxon>Paenibacillaceae</taxon>
        <taxon>Cohnella</taxon>
    </lineage>
</organism>
<feature type="transmembrane region" description="Helical" evidence="7">
    <location>
        <begin position="6"/>
        <end position="24"/>
    </location>
</feature>
<protein>
    <submittedName>
        <fullName evidence="9">ABC transporter permease</fullName>
    </submittedName>
</protein>
<evidence type="ECO:0000256" key="3">
    <source>
        <dbReference type="ARBA" id="ARBA00022692"/>
    </source>
</evidence>
<dbReference type="PANTHER" id="PTHR30572">
    <property type="entry name" value="MEMBRANE COMPONENT OF TRANSPORTER-RELATED"/>
    <property type="match status" value="1"/>
</dbReference>
<feature type="transmembrane region" description="Helical" evidence="7">
    <location>
        <begin position="90"/>
        <end position="112"/>
    </location>
</feature>
<evidence type="ECO:0000256" key="2">
    <source>
        <dbReference type="ARBA" id="ARBA00022475"/>
    </source>
</evidence>
<evidence type="ECO:0000313" key="10">
    <source>
        <dbReference type="Proteomes" id="UP001153387"/>
    </source>
</evidence>
<dbReference type="GO" id="GO:0022857">
    <property type="term" value="F:transmembrane transporter activity"/>
    <property type="evidence" value="ECO:0007669"/>
    <property type="project" value="TreeGrafter"/>
</dbReference>
<dbReference type="EMBL" id="JAPDHZ010000006">
    <property type="protein sequence ID" value="MDG0794008.1"/>
    <property type="molecule type" value="Genomic_DNA"/>
</dbReference>
<dbReference type="Proteomes" id="UP001153387">
    <property type="component" value="Unassembled WGS sequence"/>
</dbReference>
<keyword evidence="2" id="KW-1003">Cell membrane</keyword>
<keyword evidence="4 7" id="KW-1133">Transmembrane helix</keyword>
<dbReference type="RefSeq" id="WP_277567784.1">
    <property type="nucleotide sequence ID" value="NZ_JAPDHZ010000006.1"/>
</dbReference>
<keyword evidence="5 7" id="KW-0472">Membrane</keyword>
<evidence type="ECO:0000256" key="6">
    <source>
        <dbReference type="ARBA" id="ARBA00038076"/>
    </source>
</evidence>
<dbReference type="PANTHER" id="PTHR30572:SF4">
    <property type="entry name" value="ABC TRANSPORTER PERMEASE YTRF"/>
    <property type="match status" value="1"/>
</dbReference>